<gene>
    <name evidence="1" type="ORF">HYY65_01415</name>
</gene>
<proteinExistence type="predicted"/>
<protein>
    <submittedName>
        <fullName evidence="1">Uncharacterized protein</fullName>
    </submittedName>
</protein>
<evidence type="ECO:0000313" key="1">
    <source>
        <dbReference type="EMBL" id="MBI3013734.1"/>
    </source>
</evidence>
<reference evidence="1" key="1">
    <citation type="submission" date="2020-07" db="EMBL/GenBank/DDBJ databases">
        <title>Huge and variable diversity of episymbiotic CPR bacteria and DPANN archaea in groundwater ecosystems.</title>
        <authorList>
            <person name="He C.Y."/>
            <person name="Keren R."/>
            <person name="Whittaker M."/>
            <person name="Farag I.F."/>
            <person name="Doudna J."/>
            <person name="Cate J.H.D."/>
            <person name="Banfield J.F."/>
        </authorList>
    </citation>
    <scope>NUCLEOTIDE SEQUENCE</scope>
    <source>
        <strain evidence="1">NC_groundwater_717_Ag_S-0.2um_59_8</strain>
    </source>
</reference>
<dbReference type="AlphaFoldDB" id="A0A932LZB1"/>
<accession>A0A932LZB1</accession>
<name>A0A932LZB1_UNCTE</name>
<dbReference type="Proteomes" id="UP000741360">
    <property type="component" value="Unassembled WGS sequence"/>
</dbReference>
<dbReference type="EMBL" id="JACPSX010000026">
    <property type="protein sequence ID" value="MBI3013734.1"/>
    <property type="molecule type" value="Genomic_DNA"/>
</dbReference>
<comment type="caution">
    <text evidence="1">The sequence shown here is derived from an EMBL/GenBank/DDBJ whole genome shotgun (WGS) entry which is preliminary data.</text>
</comment>
<evidence type="ECO:0000313" key="2">
    <source>
        <dbReference type="Proteomes" id="UP000741360"/>
    </source>
</evidence>
<organism evidence="1 2">
    <name type="scientific">Tectimicrobiota bacterium</name>
    <dbReference type="NCBI Taxonomy" id="2528274"/>
    <lineage>
        <taxon>Bacteria</taxon>
        <taxon>Pseudomonadati</taxon>
        <taxon>Nitrospinota/Tectimicrobiota group</taxon>
        <taxon>Candidatus Tectimicrobiota</taxon>
    </lineage>
</organism>
<sequence>MADLESLRAQLTPVQCEILNAVWDFYRQRAEWISARVLHHRFGKEAVRSALQQLGGSIAYEAKDSGKERYGLTFLGVLLTDQGEEIEQLLAGYLSYLRDRFDADPGIELVKSQEVEAALHLSADESRLLRQLIRLGHFYGDGGSFGDQEWSVGLPYNVVYQRSRTARAIVGGLAGSAENP</sequence>